<dbReference type="RefSeq" id="WP_211851076.1">
    <property type="nucleotide sequence ID" value="NZ_JAAGBB010000003.1"/>
</dbReference>
<protein>
    <submittedName>
        <fullName evidence="3">Uncharacterized protein</fullName>
    </submittedName>
</protein>
<accession>A0ABS5ET73</accession>
<gene>
    <name evidence="3" type="ORF">GXW71_03895</name>
</gene>
<evidence type="ECO:0000256" key="2">
    <source>
        <dbReference type="SAM" id="SignalP"/>
    </source>
</evidence>
<name>A0ABS5ET73_9PROT</name>
<dbReference type="EMBL" id="JAAGBB010000003">
    <property type="protein sequence ID" value="MBR0663493.1"/>
    <property type="molecule type" value="Genomic_DNA"/>
</dbReference>
<keyword evidence="2" id="KW-0732">Signal</keyword>
<organism evidence="3 4">
    <name type="scientific">Plastoroseomonas hellenica</name>
    <dbReference type="NCBI Taxonomy" id="2687306"/>
    <lineage>
        <taxon>Bacteria</taxon>
        <taxon>Pseudomonadati</taxon>
        <taxon>Pseudomonadota</taxon>
        <taxon>Alphaproteobacteria</taxon>
        <taxon>Acetobacterales</taxon>
        <taxon>Acetobacteraceae</taxon>
        <taxon>Plastoroseomonas</taxon>
    </lineage>
</organism>
<evidence type="ECO:0000313" key="3">
    <source>
        <dbReference type="EMBL" id="MBR0663493.1"/>
    </source>
</evidence>
<feature type="region of interest" description="Disordered" evidence="1">
    <location>
        <begin position="78"/>
        <end position="98"/>
    </location>
</feature>
<evidence type="ECO:0000256" key="1">
    <source>
        <dbReference type="SAM" id="MobiDB-lite"/>
    </source>
</evidence>
<feature type="signal peptide" evidence="2">
    <location>
        <begin position="1"/>
        <end position="19"/>
    </location>
</feature>
<reference evidence="4" key="1">
    <citation type="journal article" date="2021" name="Syst. Appl. Microbiol.">
        <title>Roseomonas hellenica sp. nov., isolated from roots of wild-growing Alkanna tinctoria.</title>
        <authorList>
            <person name="Rat A."/>
            <person name="Naranjo H.D."/>
            <person name="Lebbe L."/>
            <person name="Cnockaert M."/>
            <person name="Krigas N."/>
            <person name="Grigoriadou K."/>
            <person name="Maloupa E."/>
            <person name="Willems A."/>
        </authorList>
    </citation>
    <scope>NUCLEOTIDE SEQUENCE [LARGE SCALE GENOMIC DNA]</scope>
    <source>
        <strain evidence="4">LMG 31523</strain>
    </source>
</reference>
<feature type="chain" id="PRO_5045403167" evidence="2">
    <location>
        <begin position="20"/>
        <end position="127"/>
    </location>
</feature>
<keyword evidence="4" id="KW-1185">Reference proteome</keyword>
<evidence type="ECO:0000313" key="4">
    <source>
        <dbReference type="Proteomes" id="UP001196870"/>
    </source>
</evidence>
<sequence>MGRRGAVLVLLLLAAPARAQEDWTALLPEAARELRGCLLAERDGAMVLDLKRDGPLYEALVRRADGSFTRCRIAPGDAAPRTRLPLEGEAPPPGPRAFALERGCADARRIDAPDGAPLGWLSYPDCR</sequence>
<comment type="caution">
    <text evidence="3">The sequence shown here is derived from an EMBL/GenBank/DDBJ whole genome shotgun (WGS) entry which is preliminary data.</text>
</comment>
<proteinExistence type="predicted"/>
<dbReference type="Proteomes" id="UP001196870">
    <property type="component" value="Unassembled WGS sequence"/>
</dbReference>